<name>A0A5B2W0S2_9BACT</name>
<feature type="domain" description="Outer membrane protein beta-barrel" evidence="6">
    <location>
        <begin position="448"/>
        <end position="774"/>
    </location>
</feature>
<keyword evidence="3" id="KW-0998">Cell outer membrane</keyword>
<dbReference type="Gene3D" id="2.40.170.20">
    <property type="entry name" value="TonB-dependent receptor, beta-barrel domain"/>
    <property type="match status" value="1"/>
</dbReference>
<dbReference type="SUPFAM" id="SSF49464">
    <property type="entry name" value="Carboxypeptidase regulatory domain-like"/>
    <property type="match status" value="1"/>
</dbReference>
<evidence type="ECO:0000256" key="2">
    <source>
        <dbReference type="ARBA" id="ARBA00023136"/>
    </source>
</evidence>
<dbReference type="SUPFAM" id="SSF56935">
    <property type="entry name" value="Porins"/>
    <property type="match status" value="1"/>
</dbReference>
<gene>
    <name evidence="7" type="ORF">F0L74_03055</name>
</gene>
<dbReference type="Gene3D" id="2.60.40.1120">
    <property type="entry name" value="Carboxypeptidase-like, regulatory domain"/>
    <property type="match status" value="1"/>
</dbReference>
<organism evidence="7 8">
    <name type="scientific">Chitinophaga agrisoli</name>
    <dbReference type="NCBI Taxonomy" id="2607653"/>
    <lineage>
        <taxon>Bacteria</taxon>
        <taxon>Pseudomonadati</taxon>
        <taxon>Bacteroidota</taxon>
        <taxon>Chitinophagia</taxon>
        <taxon>Chitinophagales</taxon>
        <taxon>Chitinophagaceae</taxon>
        <taxon>Chitinophaga</taxon>
    </lineage>
</organism>
<evidence type="ECO:0000259" key="6">
    <source>
        <dbReference type="Pfam" id="PF14905"/>
    </source>
</evidence>
<dbReference type="EMBL" id="VUOC01000001">
    <property type="protein sequence ID" value="KAA2244955.1"/>
    <property type="molecule type" value="Genomic_DNA"/>
</dbReference>
<proteinExistence type="predicted"/>
<dbReference type="RefSeq" id="WP_149836351.1">
    <property type="nucleotide sequence ID" value="NZ_VUOC01000001.1"/>
</dbReference>
<dbReference type="Pfam" id="PF13620">
    <property type="entry name" value="CarboxypepD_reg"/>
    <property type="match status" value="1"/>
</dbReference>
<dbReference type="InterPro" id="IPR041700">
    <property type="entry name" value="OMP_b-brl_3"/>
</dbReference>
<reference evidence="7 8" key="2">
    <citation type="submission" date="2019-09" db="EMBL/GenBank/DDBJ databases">
        <authorList>
            <person name="Jin C."/>
        </authorList>
    </citation>
    <scope>NUCLEOTIDE SEQUENCE [LARGE SCALE GENOMIC DNA]</scope>
    <source>
        <strain evidence="7 8">BN140078</strain>
    </source>
</reference>
<keyword evidence="2" id="KW-0472">Membrane</keyword>
<dbReference type="Pfam" id="PF14905">
    <property type="entry name" value="OMP_b-brl_3"/>
    <property type="match status" value="1"/>
</dbReference>
<accession>A0A5B2W0S2</accession>
<feature type="chain" id="PRO_5023032201" evidence="5">
    <location>
        <begin position="21"/>
        <end position="940"/>
    </location>
</feature>
<dbReference type="InterPro" id="IPR036942">
    <property type="entry name" value="Beta-barrel_TonB_sf"/>
</dbReference>
<feature type="region of interest" description="Disordered" evidence="4">
    <location>
        <begin position="291"/>
        <end position="312"/>
    </location>
</feature>
<evidence type="ECO:0000256" key="5">
    <source>
        <dbReference type="SAM" id="SignalP"/>
    </source>
</evidence>
<keyword evidence="7" id="KW-0675">Receptor</keyword>
<reference evidence="7 8" key="1">
    <citation type="submission" date="2019-09" db="EMBL/GenBank/DDBJ databases">
        <title>Chitinophaga ginsengihumi sp. nov., isolated from soil of ginseng rhizosphere.</title>
        <authorList>
            <person name="Lee J."/>
        </authorList>
    </citation>
    <scope>NUCLEOTIDE SEQUENCE [LARGE SCALE GENOMIC DNA]</scope>
    <source>
        <strain evidence="7 8">BN140078</strain>
    </source>
</reference>
<feature type="signal peptide" evidence="5">
    <location>
        <begin position="1"/>
        <end position="20"/>
    </location>
</feature>
<evidence type="ECO:0000256" key="3">
    <source>
        <dbReference type="ARBA" id="ARBA00023237"/>
    </source>
</evidence>
<keyword evidence="8" id="KW-1185">Reference proteome</keyword>
<comment type="caution">
    <text evidence="7">The sequence shown here is derived from an EMBL/GenBank/DDBJ whole genome shotgun (WGS) entry which is preliminary data.</text>
</comment>
<dbReference type="AlphaFoldDB" id="A0A5B2W0S2"/>
<sequence length="940" mass="104064">MKQLLFILAFIPLCAVNAWSQTKTKGQVKGHLTDKDSKQPLADASVALLYARDSSMAASAFTDKKGAFSLDGLDEGAYKLYISFIGYQPLLRSVEITATQPSITLDSIPLQKTGVTLGEVEITEIKPPIRVKKDTLEFNAGSFKTRQNAVVEELLKKLPGIQVGRDGTITAQGETIKQIFVDGKPFFGDDPKLATKNLPADIIDKIQLIDKKSDQAQFTGINDGQTEKAINITIKKDRKKGLFGQASAGYGTDSRFAAAASLNRFRDDQQLSFLGSGNNVNNLGYSDLGSLSPGGGGRRGGRGATNNIGGNGGSGITRSWMTGLNYSEDLSKKLKVSASYFYNNGRTENDNTTSRQNMLPDTTFYYDQQAHSLGTNASHNMNMRVEYEIDSMHSLIVSPNINYSTNNNVMQNHYESLGGQRQLVNSGSTLNIGNSTTPTFYTDALFRKKFRKTGRTFSANLNIGVNNSDQENFNISNNLFVDPNGNTSTDSIDQRNDVTNRGLNMAMRLTYTEPILKDRFLEFTYTWNRNYNTSDKLTYDFNKAKGVYDQVNDSLSNSFENTFSTQQAGLSIRTQKQKYDYSAGLNVQFSDLDNNNISLHNRLQQHTVNFFPSASFSYAFNNNRRLRFFYRGGTQQPSVTQLQPVPDNSNPLYIQLGNPDLKPSFNNNLSLGYNTFNPASMRGFFANISAALTSNKIINASSFDSVGRQVSQPVNVNGAYNINGNLVNTIPLKNAHTSINITTNFNLNRDVSFINAVKGTTRNFVINQGFSLNYAFRDLFDFATAASANYNGARYSVQQNNNTDYFNYAFSFDFNLNLPLGFIIGFDLDYTLNTGLAAGYNQNVTMLNAFISKSVFNNQRGLIKLQGFDLLNQNVSIGRNVGQNYIEDVQTRVLQRFCLVSFSYFLNRFGGGGDKGAAKSMRSESGMPVMMPGGMRIRKG</sequence>
<evidence type="ECO:0000313" key="7">
    <source>
        <dbReference type="EMBL" id="KAA2244955.1"/>
    </source>
</evidence>
<protein>
    <submittedName>
        <fullName evidence="7">TonB-dependent receptor</fullName>
    </submittedName>
</protein>
<dbReference type="Proteomes" id="UP000324611">
    <property type="component" value="Unassembled WGS sequence"/>
</dbReference>
<dbReference type="GO" id="GO:0009279">
    <property type="term" value="C:cell outer membrane"/>
    <property type="evidence" value="ECO:0007669"/>
    <property type="project" value="UniProtKB-SubCell"/>
</dbReference>
<dbReference type="InterPro" id="IPR008969">
    <property type="entry name" value="CarboxyPept-like_regulatory"/>
</dbReference>
<keyword evidence="5" id="KW-0732">Signal</keyword>
<evidence type="ECO:0000256" key="4">
    <source>
        <dbReference type="SAM" id="MobiDB-lite"/>
    </source>
</evidence>
<comment type="subcellular location">
    <subcellularLocation>
        <location evidence="1">Cell outer membrane</location>
    </subcellularLocation>
</comment>
<evidence type="ECO:0000313" key="8">
    <source>
        <dbReference type="Proteomes" id="UP000324611"/>
    </source>
</evidence>
<evidence type="ECO:0000256" key="1">
    <source>
        <dbReference type="ARBA" id="ARBA00004442"/>
    </source>
</evidence>